<reference evidence="1" key="1">
    <citation type="submission" date="2020-04" db="EMBL/GenBank/DDBJ databases">
        <authorList>
            <person name="Alioto T."/>
            <person name="Alioto T."/>
            <person name="Gomez Garrido J."/>
        </authorList>
    </citation>
    <scope>NUCLEOTIDE SEQUENCE</scope>
    <source>
        <strain evidence="1">A484AB</strain>
    </source>
</reference>
<keyword evidence="2" id="KW-1185">Reference proteome</keyword>
<name>A0A6S7HTG8_PARCT</name>
<comment type="caution">
    <text evidence="1">The sequence shown here is derived from an EMBL/GenBank/DDBJ whole genome shotgun (WGS) entry which is preliminary data.</text>
</comment>
<dbReference type="Proteomes" id="UP001152795">
    <property type="component" value="Unassembled WGS sequence"/>
</dbReference>
<organism evidence="1 2">
    <name type="scientific">Paramuricea clavata</name>
    <name type="common">Red gorgonian</name>
    <name type="synonym">Violescent sea-whip</name>
    <dbReference type="NCBI Taxonomy" id="317549"/>
    <lineage>
        <taxon>Eukaryota</taxon>
        <taxon>Metazoa</taxon>
        <taxon>Cnidaria</taxon>
        <taxon>Anthozoa</taxon>
        <taxon>Octocorallia</taxon>
        <taxon>Malacalcyonacea</taxon>
        <taxon>Plexauridae</taxon>
        <taxon>Paramuricea</taxon>
    </lineage>
</organism>
<evidence type="ECO:0000313" key="2">
    <source>
        <dbReference type="Proteomes" id="UP001152795"/>
    </source>
</evidence>
<gene>
    <name evidence="1" type="ORF">PACLA_8A007253</name>
</gene>
<sequence>MEENGLTFKEYPDGRVKIDLDSGTKTVGLRNLTGILGYQSSNGPTYTPHISDRPVDIHNGLRYITVSCNLVNREHNIGPDGNRSTIITSLPINGAKPLFGTVTKYNDIDIQAWVNAGSFTVYVTEIESFVTKLDPIKPTYNKPKGTFIDKLSFDYHSNSYFCSLAAAYIATFKCGISEDHLTNNRPDSHSNISKLLDQYIMKDDMTTIRKFIPVHETWKKKNGLLPCKSQNVVLRQAGGRTKKNKTSKIPSD</sequence>
<proteinExistence type="predicted"/>
<dbReference type="EMBL" id="CACRXK020003206">
    <property type="protein sequence ID" value="CAB3997851.1"/>
    <property type="molecule type" value="Genomic_DNA"/>
</dbReference>
<accession>A0A6S7HTG8</accession>
<dbReference type="AlphaFoldDB" id="A0A6S7HTG8"/>
<evidence type="ECO:0000313" key="1">
    <source>
        <dbReference type="EMBL" id="CAB3997851.1"/>
    </source>
</evidence>
<protein>
    <submittedName>
        <fullName evidence="1">Uncharacterized protein</fullName>
    </submittedName>
</protein>